<reference evidence="3 4" key="1">
    <citation type="journal article" date="2009" name="Nature">
        <title>Evolution of pathogenicity and sexual reproduction in eight Candida genomes.</title>
        <authorList>
            <person name="Butler G."/>
            <person name="Rasmussen M.D."/>
            <person name="Lin M.F."/>
            <person name="Santos M.A."/>
            <person name="Sakthikumar S."/>
            <person name="Munro C.A."/>
            <person name="Rheinbay E."/>
            <person name="Grabherr M."/>
            <person name="Forche A."/>
            <person name="Reedy J.L."/>
            <person name="Agrafioti I."/>
            <person name="Arnaud M.B."/>
            <person name="Bates S."/>
            <person name="Brown A.J."/>
            <person name="Brunke S."/>
            <person name="Costanzo M.C."/>
            <person name="Fitzpatrick D.A."/>
            <person name="de Groot P.W."/>
            <person name="Harris D."/>
            <person name="Hoyer L.L."/>
            <person name="Hube B."/>
            <person name="Klis F.M."/>
            <person name="Kodira C."/>
            <person name="Lennard N."/>
            <person name="Logue M.E."/>
            <person name="Martin R."/>
            <person name="Neiman A.M."/>
            <person name="Nikolaou E."/>
            <person name="Quail M.A."/>
            <person name="Quinn J."/>
            <person name="Santos M.C."/>
            <person name="Schmitzberger F.F."/>
            <person name="Sherlock G."/>
            <person name="Shah P."/>
            <person name="Silverstein K.A."/>
            <person name="Skrzypek M.S."/>
            <person name="Soll D."/>
            <person name="Staggs R."/>
            <person name="Stansfield I."/>
            <person name="Stumpf M.P."/>
            <person name="Sudbery P.E."/>
            <person name="Srikantha T."/>
            <person name="Zeng Q."/>
            <person name="Berman J."/>
            <person name="Berriman M."/>
            <person name="Heitman J."/>
            <person name="Gow N.A."/>
            <person name="Lorenz M.C."/>
            <person name="Birren B.W."/>
            <person name="Kellis M."/>
            <person name="Cuomo C.A."/>
        </authorList>
    </citation>
    <scope>NUCLEOTIDE SEQUENCE [LARGE SCALE GENOMIC DNA]</scope>
    <source>
        <strain evidence="3 4">ATCC 42720</strain>
    </source>
</reference>
<keyword evidence="2" id="KW-0812">Transmembrane</keyword>
<protein>
    <submittedName>
        <fullName evidence="3">Uncharacterized protein</fullName>
    </submittedName>
</protein>
<feature type="transmembrane region" description="Helical" evidence="2">
    <location>
        <begin position="126"/>
        <end position="145"/>
    </location>
</feature>
<evidence type="ECO:0000313" key="3">
    <source>
        <dbReference type="EMBL" id="EEQ38698.1"/>
    </source>
</evidence>
<accession>C4Y2R1</accession>
<dbReference type="KEGG" id="clu:CLUG_02824"/>
<organism evidence="3 4">
    <name type="scientific">Clavispora lusitaniae (strain ATCC 42720)</name>
    <name type="common">Yeast</name>
    <name type="synonym">Candida lusitaniae</name>
    <dbReference type="NCBI Taxonomy" id="306902"/>
    <lineage>
        <taxon>Eukaryota</taxon>
        <taxon>Fungi</taxon>
        <taxon>Dikarya</taxon>
        <taxon>Ascomycota</taxon>
        <taxon>Saccharomycotina</taxon>
        <taxon>Pichiomycetes</taxon>
        <taxon>Metschnikowiaceae</taxon>
        <taxon>Clavispora</taxon>
    </lineage>
</organism>
<evidence type="ECO:0000256" key="1">
    <source>
        <dbReference type="SAM" id="MobiDB-lite"/>
    </source>
</evidence>
<feature type="region of interest" description="Disordered" evidence="1">
    <location>
        <begin position="32"/>
        <end position="64"/>
    </location>
</feature>
<dbReference type="VEuPathDB" id="FungiDB:CLUG_02824"/>
<dbReference type="AlphaFoldDB" id="C4Y2R1"/>
<evidence type="ECO:0000313" key="4">
    <source>
        <dbReference type="Proteomes" id="UP000007703"/>
    </source>
</evidence>
<name>C4Y2R1_CLAL4</name>
<keyword evidence="2" id="KW-0472">Membrane</keyword>
<evidence type="ECO:0000256" key="2">
    <source>
        <dbReference type="SAM" id="Phobius"/>
    </source>
</evidence>
<sequence length="206" mass="22362">MLGQRHKRTIFNSSRRCERLARSVYRNWSSTAGLPERSSATSDGTRHTASNWRREKGGAEQSATTEQCARATSAAQSSRPTLSKKLSMRCLQCVGTSARASARWRRALVLFSDTGASEKIATSASVSFCALVLCCALCASVWAYVYASSWWHAKAGCAPKVAANIRKTRGVSRPRSKMARQTGCQHDQGAWSRYSGSSASAALARC</sequence>
<keyword evidence="2" id="KW-1133">Transmembrane helix</keyword>
<dbReference type="EMBL" id="CH408078">
    <property type="protein sequence ID" value="EEQ38698.1"/>
    <property type="molecule type" value="Genomic_DNA"/>
</dbReference>
<dbReference type="Proteomes" id="UP000007703">
    <property type="component" value="Unassembled WGS sequence"/>
</dbReference>
<feature type="compositionally biased region" description="Polar residues" evidence="1">
    <location>
        <begin position="32"/>
        <end position="51"/>
    </location>
</feature>
<gene>
    <name evidence="3" type="ORF">CLUG_02824</name>
</gene>
<proteinExistence type="predicted"/>
<dbReference type="HOGENOM" id="CLU_1331824_0_0_1"/>
<dbReference type="InParanoid" id="C4Y2R1"/>